<feature type="region of interest" description="Disordered" evidence="1">
    <location>
        <begin position="357"/>
        <end position="387"/>
    </location>
</feature>
<proteinExistence type="predicted"/>
<dbReference type="SUPFAM" id="SSF49478">
    <property type="entry name" value="Cna protein B-type domain"/>
    <property type="match status" value="1"/>
</dbReference>
<organism evidence="2 3">
    <name type="scientific">Haloarcula salina</name>
    <dbReference type="NCBI Taxonomy" id="1429914"/>
    <lineage>
        <taxon>Archaea</taxon>
        <taxon>Methanobacteriati</taxon>
        <taxon>Methanobacteriota</taxon>
        <taxon>Stenosarchaea group</taxon>
        <taxon>Halobacteria</taxon>
        <taxon>Halobacteriales</taxon>
        <taxon>Haloarculaceae</taxon>
        <taxon>Haloarcula</taxon>
    </lineage>
</organism>
<sequence length="409" mass="42203">MAAYRDAFVVCLVALLVGTTASGTVAAQSQVTLTVTVVDQDGDTISDVDISARWDDGAGGPVNETTRANGQALVDVPAGANVTIQIHDDRYVRNVPVEVVDAETQAVEVDVSESATATVRAVNADGDPVENPRIRLYRDGNYVVDRNAGGDGSVTTKPVEEGEYRVIVTKPGFYRNLTSVDVSGETSATIQLREGAVLLRASVADDYFDDPRPIRDATVSISSDNGFSGTVPTLSDGTASVSVPVNDRYDVTVTKDGYETVDRTVRVDESETAIDVAIQRTPALTLTPTNRRVVVGETVRLTVVDEYGEPVANATVSQGGSEVGLTDAEGELSATVPSAGNVTFTATADDLSATANVTGVSADGDGGAATPAPTQEQTPTGTTDAGGPGFTAGLAALALLAAALLARHL</sequence>
<protein>
    <submittedName>
        <fullName evidence="2">Carboxypeptidase regulatory-like domain-containing protein</fullName>
    </submittedName>
</protein>
<keyword evidence="3" id="KW-1185">Reference proteome</keyword>
<dbReference type="SUPFAM" id="SSF49464">
    <property type="entry name" value="Carboxypeptidase regulatory domain-like"/>
    <property type="match status" value="1"/>
</dbReference>
<dbReference type="RefSeq" id="WP_162413703.1">
    <property type="nucleotide sequence ID" value="NZ_JAHQXE010000003.1"/>
</dbReference>
<evidence type="ECO:0000313" key="2">
    <source>
        <dbReference type="EMBL" id="MBV0902111.1"/>
    </source>
</evidence>
<dbReference type="Gene3D" id="2.60.40.1120">
    <property type="entry name" value="Carboxypeptidase-like, regulatory domain"/>
    <property type="match status" value="1"/>
</dbReference>
<comment type="caution">
    <text evidence="2">The sequence shown here is derived from an EMBL/GenBank/DDBJ whole genome shotgun (WGS) entry which is preliminary data.</text>
</comment>
<dbReference type="Proteomes" id="UP001166304">
    <property type="component" value="Unassembled WGS sequence"/>
</dbReference>
<feature type="compositionally biased region" description="Low complexity" evidence="1">
    <location>
        <begin position="368"/>
        <end position="383"/>
    </location>
</feature>
<gene>
    <name evidence="2" type="ORF">KTS37_09955</name>
</gene>
<evidence type="ECO:0000313" key="3">
    <source>
        <dbReference type="Proteomes" id="UP001166304"/>
    </source>
</evidence>
<dbReference type="GO" id="GO:0004180">
    <property type="term" value="F:carboxypeptidase activity"/>
    <property type="evidence" value="ECO:0007669"/>
    <property type="project" value="UniProtKB-KW"/>
</dbReference>
<reference evidence="2" key="1">
    <citation type="submission" date="2021-06" db="EMBL/GenBank/DDBJ databases">
        <title>New haloarchaea isolates fom saline soil.</title>
        <authorList>
            <person name="Duran-Viseras A."/>
            <person name="Sanchez-Porro C.S."/>
            <person name="Ventosa A."/>
        </authorList>
    </citation>
    <scope>NUCLEOTIDE SEQUENCE</scope>
    <source>
        <strain evidence="2">JCM 18369</strain>
    </source>
</reference>
<name>A0AA41KHT2_9EURY</name>
<dbReference type="SUPFAM" id="SSF49373">
    <property type="entry name" value="Invasin/intimin cell-adhesion fragments"/>
    <property type="match status" value="1"/>
</dbReference>
<keyword evidence="2" id="KW-0645">Protease</keyword>
<keyword evidence="2" id="KW-0378">Hydrolase</keyword>
<evidence type="ECO:0000256" key="1">
    <source>
        <dbReference type="SAM" id="MobiDB-lite"/>
    </source>
</evidence>
<keyword evidence="2" id="KW-0121">Carboxypeptidase</keyword>
<dbReference type="Pfam" id="PF13620">
    <property type="entry name" value="CarboxypepD_reg"/>
    <property type="match status" value="1"/>
</dbReference>
<dbReference type="InterPro" id="IPR008964">
    <property type="entry name" value="Invasin/intimin_cell_adhesion"/>
</dbReference>
<dbReference type="InterPro" id="IPR008969">
    <property type="entry name" value="CarboxyPept-like_regulatory"/>
</dbReference>
<dbReference type="AlphaFoldDB" id="A0AA41KHT2"/>
<dbReference type="EMBL" id="JAHQXE010000003">
    <property type="protein sequence ID" value="MBV0902111.1"/>
    <property type="molecule type" value="Genomic_DNA"/>
</dbReference>
<accession>A0AA41KHT2</accession>